<gene>
    <name evidence="3" type="ORF">CKO31_07740</name>
</gene>
<comment type="caution">
    <text evidence="3">The sequence shown here is derived from an EMBL/GenBank/DDBJ whole genome shotgun (WGS) entry which is preliminary data.</text>
</comment>
<reference evidence="3 4" key="1">
    <citation type="journal article" date="2020" name="Microorganisms">
        <title>Osmotic Adaptation and Compatible Solute Biosynthesis of Phototrophic Bacteria as Revealed from Genome Analyses.</title>
        <authorList>
            <person name="Imhoff J.F."/>
            <person name="Rahn T."/>
            <person name="Kunzel S."/>
            <person name="Keller A."/>
            <person name="Neulinger S.C."/>
        </authorList>
    </citation>
    <scope>NUCLEOTIDE SEQUENCE [LARGE SCALE GENOMIC DNA]</scope>
    <source>
        <strain evidence="3 4">DSM 6210</strain>
    </source>
</reference>
<organism evidence="3 4">
    <name type="scientific">Thiohalocapsa halophila</name>
    <dbReference type="NCBI Taxonomy" id="69359"/>
    <lineage>
        <taxon>Bacteria</taxon>
        <taxon>Pseudomonadati</taxon>
        <taxon>Pseudomonadota</taxon>
        <taxon>Gammaproteobacteria</taxon>
        <taxon>Chromatiales</taxon>
        <taxon>Chromatiaceae</taxon>
        <taxon>Thiohalocapsa</taxon>
    </lineage>
</organism>
<dbReference type="Proteomes" id="UP000748752">
    <property type="component" value="Unassembled WGS sequence"/>
</dbReference>
<evidence type="ECO:0008006" key="5">
    <source>
        <dbReference type="Google" id="ProtNLM"/>
    </source>
</evidence>
<feature type="transmembrane region" description="Helical" evidence="2">
    <location>
        <begin position="146"/>
        <end position="166"/>
    </location>
</feature>
<dbReference type="PANTHER" id="PTHR36434">
    <property type="entry name" value="MEMBRANE PROTEASE YUGP-RELATED"/>
    <property type="match status" value="1"/>
</dbReference>
<keyword evidence="4" id="KW-1185">Reference proteome</keyword>
<evidence type="ECO:0000256" key="2">
    <source>
        <dbReference type="SAM" id="Phobius"/>
    </source>
</evidence>
<evidence type="ECO:0000313" key="4">
    <source>
        <dbReference type="Proteomes" id="UP000748752"/>
    </source>
</evidence>
<dbReference type="PANTHER" id="PTHR36434:SF1">
    <property type="entry name" value="MEMBRANE PROTEASE YUGP-RELATED"/>
    <property type="match status" value="1"/>
</dbReference>
<keyword evidence="2" id="KW-0472">Membrane</keyword>
<feature type="transmembrane region" description="Helical" evidence="2">
    <location>
        <begin position="112"/>
        <end position="134"/>
    </location>
</feature>
<name>A0ABS1CFF6_9GAMM</name>
<sequence>MHPFLIVVPVLGVAFGPRLWARAQMHRFDVQDGAFLPADELARRLLDRQGLALVRVEVTDLGDHYDPRAKAVRIDRAHFQRSSLTAATAAAHEVGHAMQDASGYWAFRLHHILARVAHVTTTVGTVLLLAVPAAAVAAKTPAPSRLLGLAAAGMLTSGLAAQLAALPSELDASMSRALPLLRDCCLSEAQERDARRILLACSFTYLASAAVPALALWPFVGPRLAWVGLRSPAAGGRLPSAGRGRQAPTASRTPESGGRPGHSGQHAAGRGRPSSPARSHSRQGATAGGNPGPQRRALLRAVARPLVRRWLLLTGDY</sequence>
<evidence type="ECO:0000256" key="1">
    <source>
        <dbReference type="SAM" id="MobiDB-lite"/>
    </source>
</evidence>
<proteinExistence type="predicted"/>
<dbReference type="InterPro" id="IPR007395">
    <property type="entry name" value="Zn_peptidase_2"/>
</dbReference>
<dbReference type="RefSeq" id="WP_200235700.1">
    <property type="nucleotide sequence ID" value="NZ_NRRV01000014.1"/>
</dbReference>
<dbReference type="EMBL" id="NRRV01000014">
    <property type="protein sequence ID" value="MBK1630637.1"/>
    <property type="molecule type" value="Genomic_DNA"/>
</dbReference>
<dbReference type="Pfam" id="PF04298">
    <property type="entry name" value="Zn_peptidase_2"/>
    <property type="match status" value="1"/>
</dbReference>
<protein>
    <recommendedName>
        <fullName evidence="5">Zinc metallopeptidase</fullName>
    </recommendedName>
</protein>
<keyword evidence="2" id="KW-1133">Transmembrane helix</keyword>
<keyword evidence="2" id="KW-0812">Transmembrane</keyword>
<feature type="transmembrane region" description="Helical" evidence="2">
    <location>
        <begin position="197"/>
        <end position="220"/>
    </location>
</feature>
<feature type="region of interest" description="Disordered" evidence="1">
    <location>
        <begin position="237"/>
        <end position="296"/>
    </location>
</feature>
<accession>A0ABS1CFF6</accession>
<evidence type="ECO:0000313" key="3">
    <source>
        <dbReference type="EMBL" id="MBK1630637.1"/>
    </source>
</evidence>